<comment type="caution">
    <text evidence="1">The sequence shown here is derived from an EMBL/GenBank/DDBJ whole genome shotgun (WGS) entry which is preliminary data.</text>
</comment>
<dbReference type="Proteomes" id="UP000297693">
    <property type="component" value="Unassembled WGS sequence"/>
</dbReference>
<dbReference type="OrthoDB" id="9822747at2"/>
<gene>
    <name evidence="1" type="ORF">EHQ58_18080</name>
</gene>
<keyword evidence="2" id="KW-1185">Reference proteome</keyword>
<evidence type="ECO:0000313" key="2">
    <source>
        <dbReference type="Proteomes" id="UP000297693"/>
    </source>
</evidence>
<evidence type="ECO:0000313" key="1">
    <source>
        <dbReference type="EMBL" id="TGL56526.1"/>
    </source>
</evidence>
<organism evidence="1 2">
    <name type="scientific">Leptospira ognonensis</name>
    <dbReference type="NCBI Taxonomy" id="2484945"/>
    <lineage>
        <taxon>Bacteria</taxon>
        <taxon>Pseudomonadati</taxon>
        <taxon>Spirochaetota</taxon>
        <taxon>Spirochaetia</taxon>
        <taxon>Leptospirales</taxon>
        <taxon>Leptospiraceae</taxon>
        <taxon>Leptospira</taxon>
    </lineage>
</organism>
<protein>
    <recommendedName>
        <fullName evidence="3">Right-handed parallel beta-helix repeat-containing protein</fullName>
    </recommendedName>
</protein>
<evidence type="ECO:0008006" key="3">
    <source>
        <dbReference type="Google" id="ProtNLM"/>
    </source>
</evidence>
<proteinExistence type="predicted"/>
<dbReference type="RefSeq" id="WP_135625446.1">
    <property type="nucleotide sequence ID" value="NZ_RQGD01000046.1"/>
</dbReference>
<accession>A0A4R9JVY5</accession>
<sequence>MNRISLLGGYETDFLTRNGDPLATNYTPSILMDTRSSTGGGISTPITTFSITGSVNKTSTEISGFHIKPPTGGTGFSSAVAYTSITDTGIVFKSNKIELQNPGFAMGIYTDTTNGGDLISNLIVQNGTFTGNSWNGIYISSTGIGFANIESNTITMGTCSGTSCIANAIATNSLGAASLITKNTLNLGNATATGGSVNGFFPFCSNSTPSMTFSNNIVKGTSCTGSGCKVSGLHLSISALSTKMTISSNEINPGACTVGACETRGVYITGTNATEIDLFSNTIYGGDSAATTSGNTFGLSMNTATSSFINFQNNRVYTGSSQSGFGISVGLRIGATGGSGFKSNHVSGGSGNLVFALWASPSSNTIIQQNIFEGGNSNSSGNATIDLNLGNEFLSKSATIS</sequence>
<dbReference type="AlphaFoldDB" id="A0A4R9JVY5"/>
<name>A0A4R9JVY5_9LEPT</name>
<dbReference type="EMBL" id="RQGD01000046">
    <property type="protein sequence ID" value="TGL56526.1"/>
    <property type="molecule type" value="Genomic_DNA"/>
</dbReference>
<dbReference type="Gene3D" id="2.160.20.10">
    <property type="entry name" value="Single-stranded right-handed beta-helix, Pectin lyase-like"/>
    <property type="match status" value="1"/>
</dbReference>
<dbReference type="InterPro" id="IPR012334">
    <property type="entry name" value="Pectin_lyas_fold"/>
</dbReference>
<reference evidence="1" key="1">
    <citation type="journal article" date="2019" name="PLoS Negl. Trop. Dis.">
        <title>Revisiting the worldwide diversity of Leptospira species in the environment.</title>
        <authorList>
            <person name="Vincent A.T."/>
            <person name="Schiettekatte O."/>
            <person name="Bourhy P."/>
            <person name="Veyrier F.J."/>
            <person name="Picardeau M."/>
        </authorList>
    </citation>
    <scope>NUCLEOTIDE SEQUENCE [LARGE SCALE GENOMIC DNA]</scope>
    <source>
        <strain evidence="1">201702476</strain>
    </source>
</reference>